<evidence type="ECO:0000256" key="4">
    <source>
        <dbReference type="ARBA" id="ARBA00022833"/>
    </source>
</evidence>
<dbReference type="GO" id="GO:0046872">
    <property type="term" value="F:metal ion binding"/>
    <property type="evidence" value="ECO:0007669"/>
    <property type="project" value="UniProtKB-KW"/>
</dbReference>
<keyword evidence="2" id="KW-0479">Metal-binding</keyword>
<evidence type="ECO:0000256" key="3">
    <source>
        <dbReference type="ARBA" id="ARBA00022801"/>
    </source>
</evidence>
<keyword evidence="4" id="KW-0862">Zinc</keyword>
<gene>
    <name evidence="6" type="ORF">HNR61_006567</name>
</gene>
<keyword evidence="3 6" id="KW-0378">Hydrolase</keyword>
<dbReference type="PANTHER" id="PTHR42978">
    <property type="entry name" value="QUORUM-QUENCHING LACTONASE YTNP-RELATED-RELATED"/>
    <property type="match status" value="1"/>
</dbReference>
<evidence type="ECO:0000259" key="5">
    <source>
        <dbReference type="SMART" id="SM00849"/>
    </source>
</evidence>
<dbReference type="GO" id="GO:0016787">
    <property type="term" value="F:hydrolase activity"/>
    <property type="evidence" value="ECO:0007669"/>
    <property type="project" value="UniProtKB-KW"/>
</dbReference>
<evidence type="ECO:0000313" key="7">
    <source>
        <dbReference type="Proteomes" id="UP000572680"/>
    </source>
</evidence>
<protein>
    <submittedName>
        <fullName evidence="6">Glyoxylase-like metal-dependent hydrolase (Beta-lactamase superfamily II)</fullName>
    </submittedName>
</protein>
<reference evidence="6 7" key="1">
    <citation type="submission" date="2020-08" db="EMBL/GenBank/DDBJ databases">
        <title>Genomic Encyclopedia of Type Strains, Phase IV (KMG-IV): sequencing the most valuable type-strain genomes for metagenomic binning, comparative biology and taxonomic classification.</title>
        <authorList>
            <person name="Goeker M."/>
        </authorList>
    </citation>
    <scope>NUCLEOTIDE SEQUENCE [LARGE SCALE GENOMIC DNA]</scope>
    <source>
        <strain evidence="6 7">DSM 44197</strain>
    </source>
</reference>
<keyword evidence="7" id="KW-1185">Reference proteome</keyword>
<dbReference type="SMART" id="SM00849">
    <property type="entry name" value="Lactamase_B"/>
    <property type="match status" value="1"/>
</dbReference>
<dbReference type="Pfam" id="PF00753">
    <property type="entry name" value="Lactamase_B"/>
    <property type="match status" value="1"/>
</dbReference>
<dbReference type="InterPro" id="IPR051013">
    <property type="entry name" value="MBL_superfamily_lactonases"/>
</dbReference>
<dbReference type="Gene3D" id="3.60.15.10">
    <property type="entry name" value="Ribonuclease Z/Hydroxyacylglutathione hydrolase-like"/>
    <property type="match status" value="1"/>
</dbReference>
<dbReference type="Proteomes" id="UP000572680">
    <property type="component" value="Unassembled WGS sequence"/>
</dbReference>
<dbReference type="AlphaFoldDB" id="A0A7W3QPQ2"/>
<name>A0A7W3QPQ2_ACTNM</name>
<dbReference type="SUPFAM" id="SSF56281">
    <property type="entry name" value="Metallo-hydrolase/oxidoreductase"/>
    <property type="match status" value="1"/>
</dbReference>
<dbReference type="InterPro" id="IPR001279">
    <property type="entry name" value="Metallo-B-lactamas"/>
</dbReference>
<accession>A0A7W3QPQ2</accession>
<dbReference type="InterPro" id="IPR036866">
    <property type="entry name" value="RibonucZ/Hydroxyglut_hydro"/>
</dbReference>
<dbReference type="CDD" id="cd07742">
    <property type="entry name" value="metallo-hydrolase-like_MBL-fold"/>
    <property type="match status" value="1"/>
</dbReference>
<comment type="similarity">
    <text evidence="1">Belongs to the metallo-beta-lactamase superfamily.</text>
</comment>
<sequence length="260" mass="28232">MRIHHLNCGSLTTIERVEGGDARHVVCHCLLIETDAGLVLVDSGLGTHDIARPGERLGADWVTYAGPVLDPAETALRQVRRLGHSPADVRHIVLTHAHNDHMGGLSDFPEATVHLHEAEHATLDPDNAQLAHGPRWSTYGDGGDEWFGFAGARPLPGPPPEIVVFPLGGHTPGHAGVAVDAGDRWLLHAGDTYFYHGEIDRPEPVTHPLMQLVQEGGETDRALRLDNVARLRELARTRGGEVEVFSAHDPWEFGRLSAVS</sequence>
<proteinExistence type="inferred from homology"/>
<dbReference type="PANTHER" id="PTHR42978:SF3">
    <property type="entry name" value="BLR3078 PROTEIN"/>
    <property type="match status" value="1"/>
</dbReference>
<evidence type="ECO:0000313" key="6">
    <source>
        <dbReference type="EMBL" id="MBA8954910.1"/>
    </source>
</evidence>
<dbReference type="RefSeq" id="WP_182846939.1">
    <property type="nucleotide sequence ID" value="NZ_BAAALP010000020.1"/>
</dbReference>
<evidence type="ECO:0000256" key="2">
    <source>
        <dbReference type="ARBA" id="ARBA00022723"/>
    </source>
</evidence>
<organism evidence="6 7">
    <name type="scientific">Actinomadura namibiensis</name>
    <dbReference type="NCBI Taxonomy" id="182080"/>
    <lineage>
        <taxon>Bacteria</taxon>
        <taxon>Bacillati</taxon>
        <taxon>Actinomycetota</taxon>
        <taxon>Actinomycetes</taxon>
        <taxon>Streptosporangiales</taxon>
        <taxon>Thermomonosporaceae</taxon>
        <taxon>Actinomadura</taxon>
    </lineage>
</organism>
<comment type="caution">
    <text evidence="6">The sequence shown here is derived from an EMBL/GenBank/DDBJ whole genome shotgun (WGS) entry which is preliminary data.</text>
</comment>
<evidence type="ECO:0000256" key="1">
    <source>
        <dbReference type="ARBA" id="ARBA00007749"/>
    </source>
</evidence>
<dbReference type="EMBL" id="JACJIA010000010">
    <property type="protein sequence ID" value="MBA8954910.1"/>
    <property type="molecule type" value="Genomic_DNA"/>
</dbReference>
<feature type="domain" description="Metallo-beta-lactamase" evidence="5">
    <location>
        <begin position="26"/>
        <end position="248"/>
    </location>
</feature>